<dbReference type="GO" id="GO:0008270">
    <property type="term" value="F:zinc ion binding"/>
    <property type="evidence" value="ECO:0007669"/>
    <property type="project" value="UniProtKB-KW"/>
</dbReference>
<accession>A0A8S3XH92</accession>
<evidence type="ECO:0000259" key="2">
    <source>
        <dbReference type="PROSITE" id="PS50157"/>
    </source>
</evidence>
<dbReference type="SMART" id="SM00355">
    <property type="entry name" value="ZnF_C2H2"/>
    <property type="match status" value="1"/>
</dbReference>
<feature type="domain" description="C2H2-type" evidence="2">
    <location>
        <begin position="370"/>
        <end position="392"/>
    </location>
</feature>
<dbReference type="OrthoDB" id="6932210at2759"/>
<keyword evidence="1" id="KW-0863">Zinc-finger</keyword>
<dbReference type="Proteomes" id="UP000691718">
    <property type="component" value="Unassembled WGS sequence"/>
</dbReference>
<dbReference type="InterPro" id="IPR013087">
    <property type="entry name" value="Znf_C2H2_type"/>
</dbReference>
<organism evidence="3 4">
    <name type="scientific">Parnassius apollo</name>
    <name type="common">Apollo butterfly</name>
    <name type="synonym">Papilio apollo</name>
    <dbReference type="NCBI Taxonomy" id="110799"/>
    <lineage>
        <taxon>Eukaryota</taxon>
        <taxon>Metazoa</taxon>
        <taxon>Ecdysozoa</taxon>
        <taxon>Arthropoda</taxon>
        <taxon>Hexapoda</taxon>
        <taxon>Insecta</taxon>
        <taxon>Pterygota</taxon>
        <taxon>Neoptera</taxon>
        <taxon>Endopterygota</taxon>
        <taxon>Lepidoptera</taxon>
        <taxon>Glossata</taxon>
        <taxon>Ditrysia</taxon>
        <taxon>Papilionoidea</taxon>
        <taxon>Papilionidae</taxon>
        <taxon>Parnassiinae</taxon>
        <taxon>Parnassini</taxon>
        <taxon>Parnassius</taxon>
        <taxon>Parnassius</taxon>
    </lineage>
</organism>
<keyword evidence="1" id="KW-0479">Metal-binding</keyword>
<sequence>MFDNKNHNNIPMSVYKVSCEKNNERKKRILQKRNFYECNLTSYPTSSLGRVTMRERENANVKQICKPVNSVAKINEIQNNVAKCQPINAPSKINVFYNIRNNLASQTENNLLLQKNEGDIIRQETFTQKSKHDLEFEKPNNLVNIENKIDNLIKSINLFIGEIKTRNISKKEDYIPLPNKLTQVSKDKINEIKSETCNLLKKRNKDIYNNNSITTVWHSPIPYHSVPTHIQTHNEILNLKKPSTNNNNVSEKEINVRNKGIISQNNSRSGIQNTRQEKSTEMTSFLHTGVKASKVVITEKKSSALRLQKVEKRSKAANTDPLSVLGLLRVSTETIRQLLSYVPAIDYFSYLPLLQLPTLPTSNERVELEYVCKICGAAFDKASQLNAHIKGHELSVTRYD</sequence>
<name>A0A8S3XH92_PARAO</name>
<keyword evidence="1" id="KW-0862">Zinc</keyword>
<gene>
    <name evidence="3" type="ORF">PAPOLLO_LOCUS17196</name>
</gene>
<dbReference type="PROSITE" id="PS00028">
    <property type="entry name" value="ZINC_FINGER_C2H2_1"/>
    <property type="match status" value="1"/>
</dbReference>
<proteinExistence type="predicted"/>
<dbReference type="EMBL" id="CAJQZP010001133">
    <property type="protein sequence ID" value="CAG5020032.1"/>
    <property type="molecule type" value="Genomic_DNA"/>
</dbReference>
<dbReference type="AlphaFoldDB" id="A0A8S3XH92"/>
<evidence type="ECO:0000256" key="1">
    <source>
        <dbReference type="PROSITE-ProRule" id="PRU00042"/>
    </source>
</evidence>
<comment type="caution">
    <text evidence="3">The sequence shown here is derived from an EMBL/GenBank/DDBJ whole genome shotgun (WGS) entry which is preliminary data.</text>
</comment>
<dbReference type="PROSITE" id="PS50157">
    <property type="entry name" value="ZINC_FINGER_C2H2_2"/>
    <property type="match status" value="1"/>
</dbReference>
<protein>
    <submittedName>
        <fullName evidence="3">(apollo) hypothetical protein</fullName>
    </submittedName>
</protein>
<evidence type="ECO:0000313" key="4">
    <source>
        <dbReference type="Proteomes" id="UP000691718"/>
    </source>
</evidence>
<evidence type="ECO:0000313" key="3">
    <source>
        <dbReference type="EMBL" id="CAG5020032.1"/>
    </source>
</evidence>
<reference evidence="3" key="1">
    <citation type="submission" date="2021-04" db="EMBL/GenBank/DDBJ databases">
        <authorList>
            <person name="Tunstrom K."/>
        </authorList>
    </citation>
    <scope>NUCLEOTIDE SEQUENCE</scope>
</reference>
<keyword evidence="4" id="KW-1185">Reference proteome</keyword>